<dbReference type="CDD" id="cd01449">
    <property type="entry name" value="TST_Repeat_2"/>
    <property type="match status" value="1"/>
</dbReference>
<dbReference type="CDD" id="cd01448">
    <property type="entry name" value="TST_Repeat_1"/>
    <property type="match status" value="1"/>
</dbReference>
<feature type="domain" description="Rhodanese" evidence="4">
    <location>
        <begin position="171"/>
        <end position="287"/>
    </location>
</feature>
<dbReference type="PROSITE" id="PS00380">
    <property type="entry name" value="RHODANESE_1"/>
    <property type="match status" value="1"/>
</dbReference>
<evidence type="ECO:0000259" key="4">
    <source>
        <dbReference type="PROSITE" id="PS50206"/>
    </source>
</evidence>
<name>A0ABU2B8B8_9CORY</name>
<dbReference type="PROSITE" id="PS00683">
    <property type="entry name" value="RHODANESE_2"/>
    <property type="match status" value="1"/>
</dbReference>
<evidence type="ECO:0000313" key="6">
    <source>
        <dbReference type="Proteomes" id="UP001183619"/>
    </source>
</evidence>
<comment type="catalytic activity">
    <reaction evidence="2">
        <text>thiosulfate + hydrogen cyanide = thiocyanate + sulfite + 2 H(+)</text>
        <dbReference type="Rhea" id="RHEA:16881"/>
        <dbReference type="ChEBI" id="CHEBI:15378"/>
        <dbReference type="ChEBI" id="CHEBI:17359"/>
        <dbReference type="ChEBI" id="CHEBI:18022"/>
        <dbReference type="ChEBI" id="CHEBI:18407"/>
        <dbReference type="ChEBI" id="CHEBI:33542"/>
        <dbReference type="EC" id="2.8.1.1"/>
    </reaction>
</comment>
<dbReference type="PANTHER" id="PTHR43855:SF1">
    <property type="entry name" value="THIOSULFATE SULFURTRANSFERASE"/>
    <property type="match status" value="1"/>
</dbReference>
<dbReference type="SMART" id="SM00450">
    <property type="entry name" value="RHOD"/>
    <property type="match status" value="2"/>
</dbReference>
<dbReference type="PROSITE" id="PS50206">
    <property type="entry name" value="RHODANESE_3"/>
    <property type="match status" value="2"/>
</dbReference>
<dbReference type="InterPro" id="IPR051126">
    <property type="entry name" value="Thiosulfate_sulfurtransferase"/>
</dbReference>
<reference evidence="5 6" key="1">
    <citation type="submission" date="2023-07" db="EMBL/GenBank/DDBJ databases">
        <title>Sequencing the genomes of 1000 actinobacteria strains.</title>
        <authorList>
            <person name="Klenk H.-P."/>
        </authorList>
    </citation>
    <scope>NUCLEOTIDE SEQUENCE [LARGE SCALE GENOMIC DNA]</scope>
    <source>
        <strain evidence="5 6">DSM 44508</strain>
    </source>
</reference>
<dbReference type="InterPro" id="IPR001307">
    <property type="entry name" value="Thiosulphate_STrfase_CS"/>
</dbReference>
<proteinExistence type="predicted"/>
<evidence type="ECO:0000256" key="3">
    <source>
        <dbReference type="RuleBase" id="RU000507"/>
    </source>
</evidence>
<feature type="domain" description="Rhodanese" evidence="4">
    <location>
        <begin position="31"/>
        <end position="138"/>
    </location>
</feature>
<dbReference type="InterPro" id="IPR001763">
    <property type="entry name" value="Rhodanese-like_dom"/>
</dbReference>
<keyword evidence="1" id="KW-0677">Repeat</keyword>
<dbReference type="SUPFAM" id="SSF52821">
    <property type="entry name" value="Rhodanese/Cell cycle control phosphatase"/>
    <property type="match status" value="2"/>
</dbReference>
<organism evidence="5 6">
    <name type="scientific">Corynebacterium felinum</name>
    <dbReference type="NCBI Taxonomy" id="131318"/>
    <lineage>
        <taxon>Bacteria</taxon>
        <taxon>Bacillati</taxon>
        <taxon>Actinomycetota</taxon>
        <taxon>Actinomycetes</taxon>
        <taxon>Mycobacteriales</taxon>
        <taxon>Corynebacteriaceae</taxon>
        <taxon>Corynebacterium</taxon>
    </lineage>
</organism>
<dbReference type="GO" id="GO:0004792">
    <property type="term" value="F:thiosulfate-cyanide sulfurtransferase activity"/>
    <property type="evidence" value="ECO:0007669"/>
    <property type="project" value="UniProtKB-EC"/>
</dbReference>
<evidence type="ECO:0000256" key="2">
    <source>
        <dbReference type="ARBA" id="ARBA00047549"/>
    </source>
</evidence>
<dbReference type="Gene3D" id="3.40.250.10">
    <property type="entry name" value="Rhodanese-like domain"/>
    <property type="match status" value="2"/>
</dbReference>
<sequence>MPAPFDPHPLLQEYAHPERLVSASWLSARLGTPGLRVVESDEDALLYDIGHIPGAVRIDWKRDLNDPLSRDFISAEEFAQLMRAKGIAADDTVVIYGDKSNWWAAFTLWVFELFGHKDVRLLNGGRDAWMAEERDTSYMVPEYPATDYPVPERNDAPFRAFVTDVQSVVSGETKATIIDAREPDEYAGTRLADAPESGVLRHGHIPGAVNISWEKSVHPNSRFRSREELEKAYALAGKSDSTIVYCSHGQLSAHTWFVLKHLLGWENVRNYDGSWAEWGNMVRMDIRRGHAPDDLEMSKNWPVG</sequence>
<keyword evidence="3 5" id="KW-0808">Transferase</keyword>
<dbReference type="EMBL" id="JAVDYF010000001">
    <property type="protein sequence ID" value="MDR7354852.1"/>
    <property type="molecule type" value="Genomic_DNA"/>
</dbReference>
<gene>
    <name evidence="5" type="ORF">J2S37_001390</name>
</gene>
<evidence type="ECO:0000313" key="5">
    <source>
        <dbReference type="EMBL" id="MDR7354852.1"/>
    </source>
</evidence>
<comment type="caution">
    <text evidence="5">The sequence shown here is derived from an EMBL/GenBank/DDBJ whole genome shotgun (WGS) entry which is preliminary data.</text>
</comment>
<dbReference type="PANTHER" id="PTHR43855">
    <property type="entry name" value="THIOSULFATE SULFURTRANSFERASE"/>
    <property type="match status" value="1"/>
</dbReference>
<protein>
    <recommendedName>
        <fullName evidence="3">Sulfurtransferase</fullName>
    </recommendedName>
</protein>
<dbReference type="Pfam" id="PF00581">
    <property type="entry name" value="Rhodanese"/>
    <property type="match status" value="2"/>
</dbReference>
<dbReference type="GO" id="GO:0016784">
    <property type="term" value="F:3-mercaptopyruvate sulfurtransferase activity"/>
    <property type="evidence" value="ECO:0007669"/>
    <property type="project" value="UniProtKB-EC"/>
</dbReference>
<accession>A0ABU2B8B8</accession>
<dbReference type="RefSeq" id="WP_277103892.1">
    <property type="nucleotide sequence ID" value="NZ_BAAAJS010000027.1"/>
</dbReference>
<dbReference type="Proteomes" id="UP001183619">
    <property type="component" value="Unassembled WGS sequence"/>
</dbReference>
<keyword evidence="6" id="KW-1185">Reference proteome</keyword>
<dbReference type="InterPro" id="IPR036873">
    <property type="entry name" value="Rhodanese-like_dom_sf"/>
</dbReference>
<evidence type="ECO:0000256" key="1">
    <source>
        <dbReference type="ARBA" id="ARBA00022737"/>
    </source>
</evidence>